<evidence type="ECO:0000313" key="1">
    <source>
        <dbReference type="EMBL" id="TNC78241.1"/>
    </source>
</evidence>
<dbReference type="Proteomes" id="UP000305681">
    <property type="component" value="Unassembled WGS sequence"/>
</dbReference>
<proteinExistence type="predicted"/>
<dbReference type="RefSeq" id="WP_139089407.1">
    <property type="nucleotide sequence ID" value="NZ_VDGE01000001.1"/>
</dbReference>
<accession>A0A5C4NTK9</accession>
<dbReference type="PANTHER" id="PTHR36154">
    <property type="entry name" value="DNA-BINDING TRANSCRIPTIONAL ACTIVATOR ALPA"/>
    <property type="match status" value="1"/>
</dbReference>
<dbReference type="Pfam" id="PF05930">
    <property type="entry name" value="Phage_AlpA"/>
    <property type="match status" value="1"/>
</dbReference>
<dbReference type="PANTHER" id="PTHR36154:SF1">
    <property type="entry name" value="DNA-BINDING TRANSCRIPTIONAL ACTIVATOR ALPA"/>
    <property type="match status" value="1"/>
</dbReference>
<sequence length="107" mass="11684">MTQVTLPSTPEPPATPALNEERFIRLAEVLATCGKSRSSVYEGIKDGTFPAPVKLKGRSSAWLKSEILHWMQACVAARHPVPVAIQATSMKTVIATGLNTRTRRQRA</sequence>
<evidence type="ECO:0000313" key="2">
    <source>
        <dbReference type="Proteomes" id="UP000305681"/>
    </source>
</evidence>
<gene>
    <name evidence="1" type="ORF">FHI69_02805</name>
</gene>
<comment type="caution">
    <text evidence="1">The sequence shown here is derived from an EMBL/GenBank/DDBJ whole genome shotgun (WGS) entry which is preliminary data.</text>
</comment>
<dbReference type="EMBL" id="VDGE01000001">
    <property type="protein sequence ID" value="TNC78241.1"/>
    <property type="molecule type" value="Genomic_DNA"/>
</dbReference>
<protein>
    <submittedName>
        <fullName evidence="1">AlpA family transcriptional regulator</fullName>
    </submittedName>
</protein>
<dbReference type="AlphaFoldDB" id="A0A5C4NTK9"/>
<dbReference type="InterPro" id="IPR010260">
    <property type="entry name" value="AlpA"/>
</dbReference>
<organism evidence="1 2">
    <name type="scientific">Janthinobacterium lividum</name>
    <dbReference type="NCBI Taxonomy" id="29581"/>
    <lineage>
        <taxon>Bacteria</taxon>
        <taxon>Pseudomonadati</taxon>
        <taxon>Pseudomonadota</taxon>
        <taxon>Betaproteobacteria</taxon>
        <taxon>Burkholderiales</taxon>
        <taxon>Oxalobacteraceae</taxon>
        <taxon>Janthinobacterium</taxon>
    </lineage>
</organism>
<reference evidence="1 2" key="1">
    <citation type="submission" date="2019-06" db="EMBL/GenBank/DDBJ databases">
        <title>Genome sequence of Janthinobacterium lividum UCD_MED1.</title>
        <authorList>
            <person name="De Leon M.E."/>
            <person name="Jospin G."/>
        </authorList>
    </citation>
    <scope>NUCLEOTIDE SEQUENCE [LARGE SCALE GENOMIC DNA]</scope>
    <source>
        <strain evidence="1 2">UCD_MED1</strain>
    </source>
</reference>
<dbReference type="Gene3D" id="1.10.238.160">
    <property type="match status" value="1"/>
</dbReference>
<name>A0A5C4NTK9_9BURK</name>
<dbReference type="InterPro" id="IPR052931">
    <property type="entry name" value="Prophage_regulatory_activator"/>
</dbReference>